<sequence length="141" mass="16215">MSGKSERDYKKVFRAVQSSEPVVTSFDADFEAWIRKGLPSMFHDPAIHGRVFHFTQAMWINVQEKGQQVAYNSMDDVHKLLRKVFALPFLLAEDIAPAFRQLRLKGTASKDLVKCMNYVHDMWITSSIWDVTSLSVYGRSL</sequence>
<keyword evidence="2" id="KW-1185">Reference proteome</keyword>
<dbReference type="EMBL" id="JBJQND010000019">
    <property type="protein sequence ID" value="KAL3832498.1"/>
    <property type="molecule type" value="Genomic_DNA"/>
</dbReference>
<organism evidence="1 2">
    <name type="scientific">Sinanodonta woodiana</name>
    <name type="common">Chinese pond mussel</name>
    <name type="synonym">Anodonta woodiana</name>
    <dbReference type="NCBI Taxonomy" id="1069815"/>
    <lineage>
        <taxon>Eukaryota</taxon>
        <taxon>Metazoa</taxon>
        <taxon>Spiralia</taxon>
        <taxon>Lophotrochozoa</taxon>
        <taxon>Mollusca</taxon>
        <taxon>Bivalvia</taxon>
        <taxon>Autobranchia</taxon>
        <taxon>Heteroconchia</taxon>
        <taxon>Palaeoheterodonta</taxon>
        <taxon>Unionida</taxon>
        <taxon>Unionoidea</taxon>
        <taxon>Unionidae</taxon>
        <taxon>Unioninae</taxon>
        <taxon>Sinanodonta</taxon>
    </lineage>
</organism>
<evidence type="ECO:0000313" key="2">
    <source>
        <dbReference type="Proteomes" id="UP001634394"/>
    </source>
</evidence>
<accession>A0ABD3T7S3</accession>
<reference evidence="1 2" key="1">
    <citation type="submission" date="2024-11" db="EMBL/GenBank/DDBJ databases">
        <title>Chromosome-level genome assembly of the freshwater bivalve Anodonta woodiana.</title>
        <authorList>
            <person name="Chen X."/>
        </authorList>
    </citation>
    <scope>NUCLEOTIDE SEQUENCE [LARGE SCALE GENOMIC DNA]</scope>
    <source>
        <strain evidence="1">MN2024</strain>
        <tissue evidence="1">Gills</tissue>
    </source>
</reference>
<evidence type="ECO:0000313" key="1">
    <source>
        <dbReference type="EMBL" id="KAL3832498.1"/>
    </source>
</evidence>
<protein>
    <submittedName>
        <fullName evidence="1">Uncharacterized protein</fullName>
    </submittedName>
</protein>
<gene>
    <name evidence="1" type="ORF">ACJMK2_024137</name>
</gene>
<dbReference type="Proteomes" id="UP001634394">
    <property type="component" value="Unassembled WGS sequence"/>
</dbReference>
<proteinExistence type="predicted"/>
<dbReference type="AlphaFoldDB" id="A0ABD3T7S3"/>
<name>A0ABD3T7S3_SINWO</name>
<comment type="caution">
    <text evidence="1">The sequence shown here is derived from an EMBL/GenBank/DDBJ whole genome shotgun (WGS) entry which is preliminary data.</text>
</comment>